<organism evidence="1 2">
    <name type="scientific">Oceaniferula marina</name>
    <dbReference type="NCBI Taxonomy" id="2748318"/>
    <lineage>
        <taxon>Bacteria</taxon>
        <taxon>Pseudomonadati</taxon>
        <taxon>Verrucomicrobiota</taxon>
        <taxon>Verrucomicrobiia</taxon>
        <taxon>Verrucomicrobiales</taxon>
        <taxon>Verrucomicrobiaceae</taxon>
        <taxon>Oceaniferula</taxon>
    </lineage>
</organism>
<dbReference type="InterPro" id="IPR036249">
    <property type="entry name" value="Thioredoxin-like_sf"/>
</dbReference>
<evidence type="ECO:0000313" key="1">
    <source>
        <dbReference type="EMBL" id="NWK56693.1"/>
    </source>
</evidence>
<dbReference type="Proteomes" id="UP000557872">
    <property type="component" value="Unassembled WGS sequence"/>
</dbReference>
<keyword evidence="2" id="KW-1185">Reference proteome</keyword>
<protein>
    <recommendedName>
        <fullName evidence="3">Redoxin domain-containing protein</fullName>
    </recommendedName>
</protein>
<dbReference type="EMBL" id="JACBAZ010000005">
    <property type="protein sequence ID" value="NWK56693.1"/>
    <property type="molecule type" value="Genomic_DNA"/>
</dbReference>
<proteinExistence type="predicted"/>
<accession>A0A851GGN6</accession>
<comment type="caution">
    <text evidence="1">The sequence shown here is derived from an EMBL/GenBank/DDBJ whole genome shotgun (WGS) entry which is preliminary data.</text>
</comment>
<dbReference type="AlphaFoldDB" id="A0A851GGN6"/>
<dbReference type="SUPFAM" id="SSF52833">
    <property type="entry name" value="Thioredoxin-like"/>
    <property type="match status" value="1"/>
</dbReference>
<reference evidence="1 2" key="1">
    <citation type="submission" date="2020-07" db="EMBL/GenBank/DDBJ databases">
        <title>Roseicoccus Jingziensis gen. nov., sp. nov., isolated from coastal seawater.</title>
        <authorList>
            <person name="Feng X."/>
        </authorList>
    </citation>
    <scope>NUCLEOTIDE SEQUENCE [LARGE SCALE GENOMIC DNA]</scope>
    <source>
        <strain evidence="1 2">N1E253</strain>
    </source>
</reference>
<name>A0A851GGN6_9BACT</name>
<sequence length="108" mass="12276">MYCPHCQRSAGDVNELYAMVQSRGKGRQIAFYAIGKNNSPMEAQLYQKRYKVPFTVLPDKDLQISSRFSKVTPPMLIALKKQGGTWQEYYRVSKIEGNAAGIYPNIQP</sequence>
<dbReference type="Gene3D" id="3.40.30.10">
    <property type="entry name" value="Glutaredoxin"/>
    <property type="match status" value="1"/>
</dbReference>
<evidence type="ECO:0000313" key="2">
    <source>
        <dbReference type="Proteomes" id="UP000557872"/>
    </source>
</evidence>
<gene>
    <name evidence="1" type="ORF">HW115_13805</name>
</gene>
<evidence type="ECO:0008006" key="3">
    <source>
        <dbReference type="Google" id="ProtNLM"/>
    </source>
</evidence>